<evidence type="ECO:0000313" key="4">
    <source>
        <dbReference type="EMBL" id="KKL84421.1"/>
    </source>
</evidence>
<dbReference type="GO" id="GO:0000036">
    <property type="term" value="F:acyl carrier activity"/>
    <property type="evidence" value="ECO:0007669"/>
    <property type="project" value="TreeGrafter"/>
</dbReference>
<organism evidence="4">
    <name type="scientific">marine sediment metagenome</name>
    <dbReference type="NCBI Taxonomy" id="412755"/>
    <lineage>
        <taxon>unclassified sequences</taxon>
        <taxon>metagenomes</taxon>
        <taxon>ecological metagenomes</taxon>
    </lineage>
</organism>
<dbReference type="InterPro" id="IPR009081">
    <property type="entry name" value="PP-bd_ACP"/>
</dbReference>
<dbReference type="GO" id="GO:0000035">
    <property type="term" value="F:acyl binding"/>
    <property type="evidence" value="ECO:0007669"/>
    <property type="project" value="TreeGrafter"/>
</dbReference>
<dbReference type="HAMAP" id="MF_01217">
    <property type="entry name" value="Acyl_carrier"/>
    <property type="match status" value="1"/>
</dbReference>
<dbReference type="SUPFAM" id="SSF47336">
    <property type="entry name" value="ACP-like"/>
    <property type="match status" value="1"/>
</dbReference>
<name>A0A0F9G1U5_9ZZZZ</name>
<dbReference type="EMBL" id="LAZR01021701">
    <property type="protein sequence ID" value="KKL84421.1"/>
    <property type="molecule type" value="Genomic_DNA"/>
</dbReference>
<dbReference type="PANTHER" id="PTHR20863">
    <property type="entry name" value="ACYL CARRIER PROTEIN"/>
    <property type="match status" value="1"/>
</dbReference>
<sequence>MTIEEKVKSIIAFLLDIEESKIKLSDNLIDTLDFDSMDIVEFMMRLEEEFNIVEEEFNIEILDLDFYRIITVKDVINYIEKNNETS</sequence>
<evidence type="ECO:0000256" key="2">
    <source>
        <dbReference type="ARBA" id="ARBA00022553"/>
    </source>
</evidence>
<reference evidence="4" key="1">
    <citation type="journal article" date="2015" name="Nature">
        <title>Complex archaea that bridge the gap between prokaryotes and eukaryotes.</title>
        <authorList>
            <person name="Spang A."/>
            <person name="Saw J.H."/>
            <person name="Jorgensen S.L."/>
            <person name="Zaremba-Niedzwiedzka K."/>
            <person name="Martijn J."/>
            <person name="Lind A.E."/>
            <person name="van Eijk R."/>
            <person name="Schleper C."/>
            <person name="Guy L."/>
            <person name="Ettema T.J."/>
        </authorList>
    </citation>
    <scope>NUCLEOTIDE SEQUENCE</scope>
</reference>
<keyword evidence="2" id="KW-0597">Phosphoprotein</keyword>
<dbReference type="PROSITE" id="PS50075">
    <property type="entry name" value="CARRIER"/>
    <property type="match status" value="1"/>
</dbReference>
<dbReference type="InterPro" id="IPR036736">
    <property type="entry name" value="ACP-like_sf"/>
</dbReference>
<proteinExistence type="inferred from homology"/>
<feature type="domain" description="Carrier" evidence="3">
    <location>
        <begin position="1"/>
        <end position="83"/>
    </location>
</feature>
<dbReference type="Pfam" id="PF00550">
    <property type="entry name" value="PP-binding"/>
    <property type="match status" value="1"/>
</dbReference>
<protein>
    <recommendedName>
        <fullName evidence="3">Carrier domain-containing protein</fullName>
    </recommendedName>
</protein>
<comment type="caution">
    <text evidence="4">The sequence shown here is derived from an EMBL/GenBank/DDBJ whole genome shotgun (WGS) entry which is preliminary data.</text>
</comment>
<dbReference type="Gene3D" id="1.10.1200.10">
    <property type="entry name" value="ACP-like"/>
    <property type="match status" value="2"/>
</dbReference>
<dbReference type="AlphaFoldDB" id="A0A0F9G1U5"/>
<evidence type="ECO:0000256" key="1">
    <source>
        <dbReference type="ARBA" id="ARBA00022450"/>
    </source>
</evidence>
<dbReference type="PANTHER" id="PTHR20863:SF76">
    <property type="entry name" value="CARRIER DOMAIN-CONTAINING PROTEIN"/>
    <property type="match status" value="1"/>
</dbReference>
<accession>A0A0F9G1U5</accession>
<gene>
    <name evidence="4" type="ORF">LCGC14_1964940</name>
</gene>
<evidence type="ECO:0000259" key="3">
    <source>
        <dbReference type="PROSITE" id="PS50075"/>
    </source>
</evidence>
<keyword evidence="1" id="KW-0596">Phosphopantetheine</keyword>
<dbReference type="InterPro" id="IPR003231">
    <property type="entry name" value="ACP"/>
</dbReference>